<dbReference type="EC" id="2.5.1.55" evidence="3"/>
<evidence type="ECO:0000256" key="3">
    <source>
        <dbReference type="ARBA" id="ARBA00012693"/>
    </source>
</evidence>
<proteinExistence type="inferred from homology"/>
<accession>A0A383D7P9</accession>
<feature type="non-terminal residue" evidence="8">
    <location>
        <position position="72"/>
    </location>
</feature>
<comment type="similarity">
    <text evidence="2">Belongs to the KdsA family.</text>
</comment>
<evidence type="ECO:0000256" key="4">
    <source>
        <dbReference type="ARBA" id="ARBA00022490"/>
    </source>
</evidence>
<evidence type="ECO:0000256" key="2">
    <source>
        <dbReference type="ARBA" id="ARBA00010499"/>
    </source>
</evidence>
<feature type="domain" description="DAHP synthetase I/KDSA" evidence="7">
    <location>
        <begin position="11"/>
        <end position="71"/>
    </location>
</feature>
<keyword evidence="4" id="KW-0963">Cytoplasm</keyword>
<dbReference type="SUPFAM" id="SSF51569">
    <property type="entry name" value="Aldolase"/>
    <property type="match status" value="1"/>
</dbReference>
<dbReference type="Gene3D" id="3.20.20.70">
    <property type="entry name" value="Aldolase class I"/>
    <property type="match status" value="1"/>
</dbReference>
<evidence type="ECO:0000259" key="7">
    <source>
        <dbReference type="Pfam" id="PF00793"/>
    </source>
</evidence>
<gene>
    <name evidence="8" type="ORF">METZ01_LOCUS493441</name>
</gene>
<sequence length="72" mass="7603">MGMKIKKTKPVQVGNIKIGAGTPIALIAGPCVIESQSHALKTAEKLKRATSDAGVSFIFKASYDKANRSSIE</sequence>
<comment type="subcellular location">
    <subcellularLocation>
        <location evidence="1">Cytoplasm</location>
    </subcellularLocation>
</comment>
<name>A0A383D7P9_9ZZZZ</name>
<evidence type="ECO:0000256" key="1">
    <source>
        <dbReference type="ARBA" id="ARBA00004496"/>
    </source>
</evidence>
<dbReference type="AlphaFoldDB" id="A0A383D7P9"/>
<protein>
    <recommendedName>
        <fullName evidence="3">3-deoxy-8-phosphooctulonate synthase</fullName>
        <ecNumber evidence="3">2.5.1.55</ecNumber>
    </recommendedName>
</protein>
<organism evidence="8">
    <name type="scientific">marine metagenome</name>
    <dbReference type="NCBI Taxonomy" id="408172"/>
    <lineage>
        <taxon>unclassified sequences</taxon>
        <taxon>metagenomes</taxon>
        <taxon>ecological metagenomes</taxon>
    </lineage>
</organism>
<dbReference type="GO" id="GO:0008676">
    <property type="term" value="F:3-deoxy-8-phosphooctulonate synthase activity"/>
    <property type="evidence" value="ECO:0007669"/>
    <property type="project" value="UniProtKB-EC"/>
</dbReference>
<evidence type="ECO:0000313" key="8">
    <source>
        <dbReference type="EMBL" id="SVE40587.1"/>
    </source>
</evidence>
<dbReference type="InterPro" id="IPR006269">
    <property type="entry name" value="KDO8P_synthase"/>
</dbReference>
<dbReference type="Pfam" id="PF00793">
    <property type="entry name" value="DAHP_synth_1"/>
    <property type="match status" value="1"/>
</dbReference>
<dbReference type="InterPro" id="IPR006218">
    <property type="entry name" value="DAHP1/KDSA"/>
</dbReference>
<keyword evidence="5" id="KW-0808">Transferase</keyword>
<reference evidence="8" key="1">
    <citation type="submission" date="2018-05" db="EMBL/GenBank/DDBJ databases">
        <authorList>
            <person name="Lanie J.A."/>
            <person name="Ng W.-L."/>
            <person name="Kazmierczak K.M."/>
            <person name="Andrzejewski T.M."/>
            <person name="Davidsen T.M."/>
            <person name="Wayne K.J."/>
            <person name="Tettelin H."/>
            <person name="Glass J.I."/>
            <person name="Rusch D."/>
            <person name="Podicherti R."/>
            <person name="Tsui H.-C.T."/>
            <person name="Winkler M.E."/>
        </authorList>
    </citation>
    <scope>NUCLEOTIDE SEQUENCE</scope>
</reference>
<evidence type="ECO:0000256" key="6">
    <source>
        <dbReference type="ARBA" id="ARBA00049112"/>
    </source>
</evidence>
<dbReference type="PANTHER" id="PTHR21057">
    <property type="entry name" value="PHOSPHO-2-DEHYDRO-3-DEOXYHEPTONATE ALDOLASE"/>
    <property type="match status" value="1"/>
</dbReference>
<dbReference type="EMBL" id="UINC01215070">
    <property type="protein sequence ID" value="SVE40587.1"/>
    <property type="molecule type" value="Genomic_DNA"/>
</dbReference>
<evidence type="ECO:0000256" key="5">
    <source>
        <dbReference type="ARBA" id="ARBA00022679"/>
    </source>
</evidence>
<dbReference type="InterPro" id="IPR013785">
    <property type="entry name" value="Aldolase_TIM"/>
</dbReference>
<comment type="catalytic activity">
    <reaction evidence="6">
        <text>D-arabinose 5-phosphate + phosphoenolpyruvate + H2O = 3-deoxy-alpha-D-manno-2-octulosonate-8-phosphate + phosphate</text>
        <dbReference type="Rhea" id="RHEA:14053"/>
        <dbReference type="ChEBI" id="CHEBI:15377"/>
        <dbReference type="ChEBI" id="CHEBI:43474"/>
        <dbReference type="ChEBI" id="CHEBI:57693"/>
        <dbReference type="ChEBI" id="CHEBI:58702"/>
        <dbReference type="ChEBI" id="CHEBI:85985"/>
        <dbReference type="EC" id="2.5.1.55"/>
    </reaction>
</comment>
<dbReference type="GO" id="GO:0005737">
    <property type="term" value="C:cytoplasm"/>
    <property type="evidence" value="ECO:0007669"/>
    <property type="project" value="UniProtKB-SubCell"/>
</dbReference>